<dbReference type="GO" id="GO:0005524">
    <property type="term" value="F:ATP binding"/>
    <property type="evidence" value="ECO:0007669"/>
    <property type="project" value="UniProtKB-KW"/>
</dbReference>
<dbReference type="PROSITE" id="PS00211">
    <property type="entry name" value="ABC_TRANSPORTER_1"/>
    <property type="match status" value="1"/>
</dbReference>
<evidence type="ECO:0000256" key="3">
    <source>
        <dbReference type="ARBA" id="ARBA00022741"/>
    </source>
</evidence>
<evidence type="ECO:0000256" key="2">
    <source>
        <dbReference type="ARBA" id="ARBA00022448"/>
    </source>
</evidence>
<dbReference type="Pfam" id="PF00005">
    <property type="entry name" value="ABC_tran"/>
    <property type="match status" value="1"/>
</dbReference>
<dbReference type="EMBL" id="JAHBCL010000017">
    <property type="protein sequence ID" value="MBS7527182.1"/>
    <property type="molecule type" value="Genomic_DNA"/>
</dbReference>
<sequence>MIEVSGLKKSYKLSKRQLAMIADRQARQKVKIAVSDLSFTVRPGTIFGLLGPNGAGKTTTLRCISTLLKPTDGKVLVMGIDAEESPEKVRASIAFLTNDLKLDKHFTPLDTLRFFADLHRVPKALAEERADVLFEYFDITPFKDKKIGELSQGMMQKVAIAVSLIHDPPVVIFDEPTNGLDIITARKVTDYLKMLRDQGKTIIISTHIMTVAEKLCDEIAVILNGSLAAAGTVASLLEQTGQKDLDDAFFEIYRAENGGVS</sequence>
<dbReference type="InterPro" id="IPR017871">
    <property type="entry name" value="ABC_transporter-like_CS"/>
</dbReference>
<evidence type="ECO:0000259" key="5">
    <source>
        <dbReference type="PROSITE" id="PS50893"/>
    </source>
</evidence>
<comment type="similarity">
    <text evidence="1">Belongs to the ABC transporter superfamily.</text>
</comment>
<accession>A0ABS5PQK9</accession>
<evidence type="ECO:0000256" key="4">
    <source>
        <dbReference type="ARBA" id="ARBA00022840"/>
    </source>
</evidence>
<keyword evidence="7" id="KW-1185">Reference proteome</keyword>
<dbReference type="SMART" id="SM00382">
    <property type="entry name" value="AAA"/>
    <property type="match status" value="1"/>
</dbReference>
<keyword evidence="2" id="KW-0813">Transport</keyword>
<dbReference type="InterPro" id="IPR003593">
    <property type="entry name" value="AAA+_ATPase"/>
</dbReference>
<dbReference type="SUPFAM" id="SSF52540">
    <property type="entry name" value="P-loop containing nucleoside triphosphate hydrolases"/>
    <property type="match status" value="1"/>
</dbReference>
<evidence type="ECO:0000256" key="1">
    <source>
        <dbReference type="ARBA" id="ARBA00005417"/>
    </source>
</evidence>
<dbReference type="PANTHER" id="PTHR42711:SF5">
    <property type="entry name" value="ABC TRANSPORTER ATP-BINDING PROTEIN NATA"/>
    <property type="match status" value="1"/>
</dbReference>
<dbReference type="InterPro" id="IPR050763">
    <property type="entry name" value="ABC_transporter_ATP-binding"/>
</dbReference>
<dbReference type="PANTHER" id="PTHR42711">
    <property type="entry name" value="ABC TRANSPORTER ATP-BINDING PROTEIN"/>
    <property type="match status" value="1"/>
</dbReference>
<dbReference type="Gene3D" id="3.40.50.300">
    <property type="entry name" value="P-loop containing nucleotide triphosphate hydrolases"/>
    <property type="match status" value="1"/>
</dbReference>
<keyword evidence="4 6" id="KW-0067">ATP-binding</keyword>
<feature type="domain" description="ABC transporter" evidence="5">
    <location>
        <begin position="2"/>
        <end position="249"/>
    </location>
</feature>
<proteinExistence type="inferred from homology"/>
<evidence type="ECO:0000313" key="6">
    <source>
        <dbReference type="EMBL" id="MBS7527182.1"/>
    </source>
</evidence>
<dbReference type="Proteomes" id="UP000746471">
    <property type="component" value="Unassembled WGS sequence"/>
</dbReference>
<reference evidence="6 7" key="1">
    <citation type="submission" date="2021-05" db="EMBL/GenBank/DDBJ databases">
        <title>Fusibacter ferrireducens sp. nov., an anaerobic, sulfur- and Fe-reducing bacterium isolated from the mangrove sediment.</title>
        <authorList>
            <person name="Qiu D."/>
        </authorList>
    </citation>
    <scope>NUCLEOTIDE SEQUENCE [LARGE SCALE GENOMIC DNA]</scope>
    <source>
        <strain evidence="6 7">DSM 12116</strain>
    </source>
</reference>
<dbReference type="InterPro" id="IPR027417">
    <property type="entry name" value="P-loop_NTPase"/>
</dbReference>
<protein>
    <submittedName>
        <fullName evidence="6">ABC transporter ATP-binding protein</fullName>
    </submittedName>
</protein>
<gene>
    <name evidence="6" type="ORF">KHM83_10870</name>
</gene>
<evidence type="ECO:0000313" key="7">
    <source>
        <dbReference type="Proteomes" id="UP000746471"/>
    </source>
</evidence>
<organism evidence="6 7">
    <name type="scientific">Fusibacter paucivorans</name>
    <dbReference type="NCBI Taxonomy" id="76009"/>
    <lineage>
        <taxon>Bacteria</taxon>
        <taxon>Bacillati</taxon>
        <taxon>Bacillota</taxon>
        <taxon>Clostridia</taxon>
        <taxon>Eubacteriales</taxon>
        <taxon>Eubacteriales Family XII. Incertae Sedis</taxon>
        <taxon>Fusibacter</taxon>
    </lineage>
</organism>
<dbReference type="InterPro" id="IPR003439">
    <property type="entry name" value="ABC_transporter-like_ATP-bd"/>
</dbReference>
<comment type="caution">
    <text evidence="6">The sequence shown here is derived from an EMBL/GenBank/DDBJ whole genome shotgun (WGS) entry which is preliminary data.</text>
</comment>
<name>A0ABS5PQK9_9FIRM</name>
<dbReference type="PROSITE" id="PS50893">
    <property type="entry name" value="ABC_TRANSPORTER_2"/>
    <property type="match status" value="1"/>
</dbReference>
<dbReference type="RefSeq" id="WP_213237041.1">
    <property type="nucleotide sequence ID" value="NZ_JAHBCL010000017.1"/>
</dbReference>
<keyword evidence="3" id="KW-0547">Nucleotide-binding</keyword>